<dbReference type="Proteomes" id="UP000680706">
    <property type="component" value="Chromosome"/>
</dbReference>
<protein>
    <submittedName>
        <fullName evidence="2">VOC family protein</fullName>
    </submittedName>
</protein>
<name>A0ABX8AHN6_9HYPH</name>
<gene>
    <name evidence="2" type="ORF">KGB56_12115</name>
</gene>
<accession>A0ABX8AHN6</accession>
<organism evidence="2 3">
    <name type="scientific">Pseudovibrio brasiliensis</name>
    <dbReference type="NCBI Taxonomy" id="1898042"/>
    <lineage>
        <taxon>Bacteria</taxon>
        <taxon>Pseudomonadati</taxon>
        <taxon>Pseudomonadota</taxon>
        <taxon>Alphaproteobacteria</taxon>
        <taxon>Hyphomicrobiales</taxon>
        <taxon>Stappiaceae</taxon>
        <taxon>Pseudovibrio</taxon>
    </lineage>
</organism>
<dbReference type="RefSeq" id="WP_075697131.1">
    <property type="nucleotide sequence ID" value="NZ_CP074126.1"/>
</dbReference>
<sequence length="127" mass="14756">MTFPANAIELLPTLPSLNIQETKAFYAGQLGFTNIVYERDDFLILRRDNLEIHFWLTTEKHLCENSSVYFRGGPIAALHEEYRKLGLPEDGKSEPRLTPLAKRPWDMEEFYIHDPHGNLLKFGRIPL</sequence>
<keyword evidence="1" id="KW-0046">Antibiotic resistance</keyword>
<evidence type="ECO:0000313" key="2">
    <source>
        <dbReference type="EMBL" id="QUS54162.1"/>
    </source>
</evidence>
<evidence type="ECO:0000313" key="3">
    <source>
        <dbReference type="Proteomes" id="UP000680706"/>
    </source>
</evidence>
<dbReference type="CDD" id="cd08349">
    <property type="entry name" value="BLMA_like"/>
    <property type="match status" value="1"/>
</dbReference>
<proteinExistence type="predicted"/>
<dbReference type="EMBL" id="CP074126">
    <property type="protein sequence ID" value="QUS54162.1"/>
    <property type="molecule type" value="Genomic_DNA"/>
</dbReference>
<dbReference type="InterPro" id="IPR000335">
    <property type="entry name" value="Bleomycin-R"/>
</dbReference>
<evidence type="ECO:0000256" key="1">
    <source>
        <dbReference type="ARBA" id="ARBA00023251"/>
    </source>
</evidence>
<dbReference type="SUPFAM" id="SSF54593">
    <property type="entry name" value="Glyoxalase/Bleomycin resistance protein/Dihydroxybiphenyl dioxygenase"/>
    <property type="match status" value="1"/>
</dbReference>
<dbReference type="Gene3D" id="3.10.180.10">
    <property type="entry name" value="2,3-Dihydroxybiphenyl 1,2-Dioxygenase, domain 1"/>
    <property type="match status" value="1"/>
</dbReference>
<reference evidence="2 3" key="1">
    <citation type="journal article" date="2021" name="Angew. Chem. Int. Ed. Engl.">
        <title>A novel family of nonribosomal peptides modulate collective behavior in Pseudovibrio bacteria isolated from marine sponges.</title>
        <authorList>
            <person name="Ioca L.P."/>
            <person name="Dai Y."/>
            <person name="Kunakom S."/>
            <person name="Diaz-Espinosa J."/>
            <person name="Krunic A."/>
            <person name="Crnkovic C.M."/>
            <person name="Orjala J."/>
            <person name="Sanchez L.M."/>
            <person name="Ferreira A.G."/>
            <person name="Berlinck R.G.S."/>
            <person name="Eustaquio A.S."/>
        </authorList>
    </citation>
    <scope>NUCLEOTIDE SEQUENCE [LARGE SCALE GENOMIC DNA]</scope>
    <source>
        <strain evidence="2 3">Ab134</strain>
    </source>
</reference>
<dbReference type="InterPro" id="IPR029068">
    <property type="entry name" value="Glyas_Bleomycin-R_OHBP_Dase"/>
</dbReference>
<keyword evidence="3" id="KW-1185">Reference proteome</keyword>